<dbReference type="GO" id="GO:0005829">
    <property type="term" value="C:cytosol"/>
    <property type="evidence" value="ECO:0007669"/>
    <property type="project" value="TreeGrafter"/>
</dbReference>
<accession>S0ES76</accession>
<comment type="pathway">
    <text evidence="2">Carbohydrate biosynthesis; dTDP-L-rhamnose biosynthesis.</text>
</comment>
<evidence type="ECO:0000256" key="2">
    <source>
        <dbReference type="RuleBase" id="RU364082"/>
    </source>
</evidence>
<evidence type="ECO:0000313" key="5">
    <source>
        <dbReference type="Proteomes" id="UP000014227"/>
    </source>
</evidence>
<dbReference type="SUPFAM" id="SSF51735">
    <property type="entry name" value="NAD(P)-binding Rossmann-fold domains"/>
    <property type="match status" value="1"/>
</dbReference>
<comment type="similarity">
    <text evidence="1 2">Belongs to the dTDP-4-dehydrorhamnose reductase family.</text>
</comment>
<comment type="function">
    <text evidence="2">Catalyzes the reduction of dTDP-6-deoxy-L-lyxo-4-hexulose to yield dTDP-L-rhamnose.</text>
</comment>
<dbReference type="InterPro" id="IPR005913">
    <property type="entry name" value="dTDP_dehydrorham_reduct"/>
</dbReference>
<dbReference type="InterPro" id="IPR029903">
    <property type="entry name" value="RmlD-like-bd"/>
</dbReference>
<dbReference type="OrthoDB" id="9803892at2"/>
<feature type="domain" description="RmlD-like substrate binding" evidence="3">
    <location>
        <begin position="1"/>
        <end position="286"/>
    </location>
</feature>
<dbReference type="PATRIC" id="fig|1303518.3.peg.179"/>
<dbReference type="AlphaFoldDB" id="S0ES76"/>
<evidence type="ECO:0000256" key="1">
    <source>
        <dbReference type="ARBA" id="ARBA00010944"/>
    </source>
</evidence>
<dbReference type="RefSeq" id="WP_016481580.1">
    <property type="nucleotide sequence ID" value="NC_021487.1"/>
</dbReference>
<dbReference type="FunCoup" id="S0ES76">
    <property type="interactions" value="373"/>
</dbReference>
<gene>
    <name evidence="4" type="ORF">CCALI_00178</name>
</gene>
<evidence type="ECO:0000313" key="4">
    <source>
        <dbReference type="EMBL" id="CCW34016.1"/>
    </source>
</evidence>
<keyword evidence="2 4" id="KW-0560">Oxidoreductase</keyword>
<dbReference type="InterPro" id="IPR036291">
    <property type="entry name" value="NAD(P)-bd_dom_sf"/>
</dbReference>
<evidence type="ECO:0000259" key="3">
    <source>
        <dbReference type="Pfam" id="PF04321"/>
    </source>
</evidence>
<sequence>MRILVTGANGMLGTDLCCLLEQSGHEVIRSSQREHAESDVTLDILDFSATRATLQQCKPDMLIHTAAYTHVDGCERDPDRAFQINALGTWHVAAACAEQDIPIVYISTDFVFDGRKTTPYTEFDPPNPINHYGASKLAGEQAVQKLCRRHYIVRTQWLFGVHGKNFPGTILELAQKRNELPVVVDQRGSPTSTLALSRALIKLLDTPLYGTYHIACKGECSWFEFAQKTLELAGISHVTLHPIPAEQWPSPTHRPAYSVLRRYVLELQGRDDLPAWQEALEEFIELLKAKK</sequence>
<protein>
    <recommendedName>
        <fullName evidence="2">dTDP-4-dehydrorhamnose reductase</fullName>
        <ecNumber evidence="2">1.1.1.133</ecNumber>
    </recommendedName>
</protein>
<dbReference type="EMBL" id="HF951689">
    <property type="protein sequence ID" value="CCW34016.1"/>
    <property type="molecule type" value="Genomic_DNA"/>
</dbReference>
<keyword evidence="2" id="KW-0521">NADP</keyword>
<dbReference type="eggNOG" id="COG1091">
    <property type="taxonomic scope" value="Bacteria"/>
</dbReference>
<name>S0ES76_CHTCT</name>
<dbReference type="KEGG" id="ccz:CCALI_00178"/>
<dbReference type="UniPathway" id="UPA00124"/>
<dbReference type="Pfam" id="PF04321">
    <property type="entry name" value="RmlD_sub_bind"/>
    <property type="match status" value="1"/>
</dbReference>
<dbReference type="GO" id="GO:0008831">
    <property type="term" value="F:dTDP-4-dehydrorhamnose reductase activity"/>
    <property type="evidence" value="ECO:0007669"/>
    <property type="project" value="UniProtKB-EC"/>
</dbReference>
<reference evidence="5" key="1">
    <citation type="submission" date="2013-03" db="EMBL/GenBank/DDBJ databases">
        <title>Genome sequence of Chthonomonas calidirosea, the first sequenced genome from the Armatimonadetes phylum (formally candidate division OP10).</title>
        <authorList>
            <person name="Lee K.C.Y."/>
            <person name="Morgan X.C."/>
            <person name="Dunfield P.F."/>
            <person name="Tamas I."/>
            <person name="Houghton K.M."/>
            <person name="Vyssotski M."/>
            <person name="Ryan J.L.J."/>
            <person name="Lagutin K."/>
            <person name="McDonald I.R."/>
            <person name="Stott M.B."/>
        </authorList>
    </citation>
    <scope>NUCLEOTIDE SEQUENCE [LARGE SCALE GENOMIC DNA]</scope>
    <source>
        <strain evidence="5">DSM 23976 / ICMP 18418 / T49</strain>
    </source>
</reference>
<dbReference type="PANTHER" id="PTHR10491">
    <property type="entry name" value="DTDP-4-DEHYDRORHAMNOSE REDUCTASE"/>
    <property type="match status" value="1"/>
</dbReference>
<dbReference type="Proteomes" id="UP000014227">
    <property type="component" value="Chromosome I"/>
</dbReference>
<keyword evidence="5" id="KW-1185">Reference proteome</keyword>
<dbReference type="HOGENOM" id="CLU_045518_1_2_0"/>
<dbReference type="CDD" id="cd05254">
    <property type="entry name" value="dTDP_HR_like_SDR_e"/>
    <property type="match status" value="1"/>
</dbReference>
<dbReference type="Gene3D" id="3.40.50.720">
    <property type="entry name" value="NAD(P)-binding Rossmann-like Domain"/>
    <property type="match status" value="1"/>
</dbReference>
<proteinExistence type="inferred from homology"/>
<organism evidence="4 5">
    <name type="scientific">Chthonomonas calidirosea (strain DSM 23976 / ICMP 18418 / T49)</name>
    <dbReference type="NCBI Taxonomy" id="1303518"/>
    <lineage>
        <taxon>Bacteria</taxon>
        <taxon>Bacillati</taxon>
        <taxon>Armatimonadota</taxon>
        <taxon>Chthonomonadia</taxon>
        <taxon>Chthonomonadales</taxon>
        <taxon>Chthonomonadaceae</taxon>
        <taxon>Chthonomonas</taxon>
    </lineage>
</organism>
<dbReference type="GO" id="GO:0019305">
    <property type="term" value="P:dTDP-rhamnose biosynthetic process"/>
    <property type="evidence" value="ECO:0007669"/>
    <property type="project" value="UniProtKB-UniPathway"/>
</dbReference>
<dbReference type="EC" id="1.1.1.133" evidence="2"/>
<dbReference type="NCBIfam" id="TIGR01214">
    <property type="entry name" value="rmlD"/>
    <property type="match status" value="1"/>
</dbReference>
<dbReference type="PANTHER" id="PTHR10491:SF4">
    <property type="entry name" value="METHIONINE ADENOSYLTRANSFERASE 2 SUBUNIT BETA"/>
    <property type="match status" value="1"/>
</dbReference>
<dbReference type="STRING" id="454171.CP488_00978"/>
<dbReference type="Gene3D" id="3.90.25.10">
    <property type="entry name" value="UDP-galactose 4-epimerase, domain 1"/>
    <property type="match status" value="1"/>
</dbReference>
<dbReference type="InParanoid" id="S0ES76"/>